<dbReference type="CDD" id="cd01658">
    <property type="entry name" value="Ribosomal_L30"/>
    <property type="match status" value="1"/>
</dbReference>
<protein>
    <recommendedName>
        <fullName evidence="5">Large ribosomal subunit protein uL30</fullName>
    </recommendedName>
</protein>
<accession>A0A1W1V6X4</accession>
<name>A0A1W1V6X4_9FIRM</name>
<dbReference type="PIRSF" id="PIRSF002211">
    <property type="entry name" value="Ribosomal_L30_bac-type"/>
    <property type="match status" value="1"/>
</dbReference>
<keyword evidence="3 5" id="KW-0689">Ribosomal protein</keyword>
<dbReference type="RefSeq" id="WP_084662991.1">
    <property type="nucleotide sequence ID" value="NZ_LT838272.1"/>
</dbReference>
<dbReference type="STRING" id="698762.SAMN00808754_0076"/>
<dbReference type="EMBL" id="LT838272">
    <property type="protein sequence ID" value="SMB88910.1"/>
    <property type="molecule type" value="Genomic_DNA"/>
</dbReference>
<dbReference type="FunFam" id="3.30.1390.20:FF:000001">
    <property type="entry name" value="50S ribosomal protein L30"/>
    <property type="match status" value="1"/>
</dbReference>
<evidence type="ECO:0000256" key="4">
    <source>
        <dbReference type="ARBA" id="ARBA00023274"/>
    </source>
</evidence>
<sequence>MGKLKITLKKSLIGRPAQQRRTAEALGLRKIGQQVIQPDNPATWGQIEKLSHLVEVEEISED</sequence>
<evidence type="ECO:0000256" key="1">
    <source>
        <dbReference type="ARBA" id="ARBA00007594"/>
    </source>
</evidence>
<dbReference type="InterPro" id="IPR005996">
    <property type="entry name" value="Ribosomal_uL30_bac-type"/>
</dbReference>
<dbReference type="GO" id="GO:0006412">
    <property type="term" value="P:translation"/>
    <property type="evidence" value="ECO:0007669"/>
    <property type="project" value="UniProtKB-UniRule"/>
</dbReference>
<dbReference type="InterPro" id="IPR036919">
    <property type="entry name" value="Ribo_uL30_ferredoxin-like_sf"/>
</dbReference>
<keyword evidence="4 5" id="KW-0687">Ribonucleoprotein</keyword>
<dbReference type="Pfam" id="PF00327">
    <property type="entry name" value="Ribosomal_L30"/>
    <property type="match status" value="1"/>
</dbReference>
<organism evidence="7 8">
    <name type="scientific">Thermanaeromonas toyohensis ToBE</name>
    <dbReference type="NCBI Taxonomy" id="698762"/>
    <lineage>
        <taxon>Bacteria</taxon>
        <taxon>Bacillati</taxon>
        <taxon>Bacillota</taxon>
        <taxon>Clostridia</taxon>
        <taxon>Neomoorellales</taxon>
        <taxon>Neomoorellaceae</taxon>
        <taxon>Thermanaeromonas</taxon>
    </lineage>
</organism>
<dbReference type="AlphaFoldDB" id="A0A1W1V6X4"/>
<evidence type="ECO:0000313" key="7">
    <source>
        <dbReference type="EMBL" id="SMB88910.1"/>
    </source>
</evidence>
<dbReference type="OrthoDB" id="9812790at2"/>
<dbReference type="GO" id="GO:0003735">
    <property type="term" value="F:structural constituent of ribosome"/>
    <property type="evidence" value="ECO:0007669"/>
    <property type="project" value="InterPro"/>
</dbReference>
<feature type="domain" description="Large ribosomal subunit protein uL30-like ferredoxin-like fold" evidence="6">
    <location>
        <begin position="4"/>
        <end position="54"/>
    </location>
</feature>
<dbReference type="InterPro" id="IPR016082">
    <property type="entry name" value="Ribosomal_uL30_ferredoxin-like"/>
</dbReference>
<gene>
    <name evidence="5" type="primary">rpmD</name>
    <name evidence="7" type="ORF">SAMN00808754_0076</name>
</gene>
<proteinExistence type="inferred from homology"/>
<keyword evidence="8" id="KW-1185">Reference proteome</keyword>
<evidence type="ECO:0000256" key="2">
    <source>
        <dbReference type="ARBA" id="ARBA00011838"/>
    </source>
</evidence>
<evidence type="ECO:0000256" key="5">
    <source>
        <dbReference type="HAMAP-Rule" id="MF_01371"/>
    </source>
</evidence>
<dbReference type="Gene3D" id="3.30.1390.20">
    <property type="entry name" value="Ribosomal protein L30, ferredoxin-like fold domain"/>
    <property type="match status" value="1"/>
</dbReference>
<comment type="similarity">
    <text evidence="1 5">Belongs to the universal ribosomal protein uL30 family.</text>
</comment>
<dbReference type="GO" id="GO:0022625">
    <property type="term" value="C:cytosolic large ribosomal subunit"/>
    <property type="evidence" value="ECO:0007669"/>
    <property type="project" value="TreeGrafter"/>
</dbReference>
<dbReference type="SUPFAM" id="SSF55129">
    <property type="entry name" value="Ribosomal protein L30p/L7e"/>
    <property type="match status" value="1"/>
</dbReference>
<dbReference type="NCBIfam" id="TIGR01308">
    <property type="entry name" value="rpmD_bact"/>
    <property type="match status" value="1"/>
</dbReference>
<comment type="subunit">
    <text evidence="2 5">Part of the 50S ribosomal subunit.</text>
</comment>
<reference evidence="7 8" key="1">
    <citation type="submission" date="2017-04" db="EMBL/GenBank/DDBJ databases">
        <authorList>
            <person name="Afonso C.L."/>
            <person name="Miller P.J."/>
            <person name="Scott M.A."/>
            <person name="Spackman E."/>
            <person name="Goraichik I."/>
            <person name="Dimitrov K.M."/>
            <person name="Suarez D.L."/>
            <person name="Swayne D.E."/>
        </authorList>
    </citation>
    <scope>NUCLEOTIDE SEQUENCE [LARGE SCALE GENOMIC DNA]</scope>
    <source>
        <strain evidence="7 8">ToBE</strain>
    </source>
</reference>
<evidence type="ECO:0000313" key="8">
    <source>
        <dbReference type="Proteomes" id="UP000192569"/>
    </source>
</evidence>
<dbReference type="Proteomes" id="UP000192569">
    <property type="component" value="Chromosome I"/>
</dbReference>
<dbReference type="HAMAP" id="MF_01371_B">
    <property type="entry name" value="Ribosomal_uL30_B"/>
    <property type="match status" value="1"/>
</dbReference>
<evidence type="ECO:0000256" key="3">
    <source>
        <dbReference type="ARBA" id="ARBA00022980"/>
    </source>
</evidence>
<dbReference type="PANTHER" id="PTHR15892">
    <property type="entry name" value="MITOCHONDRIAL RIBOSOMAL PROTEIN L30"/>
    <property type="match status" value="1"/>
</dbReference>
<dbReference type="PANTHER" id="PTHR15892:SF2">
    <property type="entry name" value="LARGE RIBOSOMAL SUBUNIT PROTEIN UL30M"/>
    <property type="match status" value="1"/>
</dbReference>
<evidence type="ECO:0000259" key="6">
    <source>
        <dbReference type="Pfam" id="PF00327"/>
    </source>
</evidence>